<dbReference type="AlphaFoldDB" id="A0A174EMM7"/>
<evidence type="ECO:0000259" key="2">
    <source>
        <dbReference type="SMART" id="SM00943"/>
    </source>
</evidence>
<name>A0A174EMM7_FLAPL</name>
<dbReference type="EMBL" id="CYZT01000081">
    <property type="protein sequence ID" value="CUO37485.1"/>
    <property type="molecule type" value="Genomic_DNA"/>
</dbReference>
<dbReference type="Pfam" id="PF08708">
    <property type="entry name" value="PriCT_1"/>
    <property type="match status" value="1"/>
</dbReference>
<reference evidence="3 4" key="1">
    <citation type="submission" date="2015-09" db="EMBL/GenBank/DDBJ databases">
        <authorList>
            <consortium name="Pathogen Informatics"/>
        </authorList>
    </citation>
    <scope>NUCLEOTIDE SEQUENCE [LARGE SCALE GENOMIC DNA]</scope>
    <source>
        <strain evidence="3 4">2789STDY5608854</strain>
    </source>
</reference>
<keyword evidence="3" id="KW-0347">Helicase</keyword>
<organism evidence="3 4">
    <name type="scientific">Flavonifractor plautii</name>
    <name type="common">Fusobacterium plautii</name>
    <dbReference type="NCBI Taxonomy" id="292800"/>
    <lineage>
        <taxon>Bacteria</taxon>
        <taxon>Bacillati</taxon>
        <taxon>Bacillota</taxon>
        <taxon>Clostridia</taxon>
        <taxon>Eubacteriales</taxon>
        <taxon>Oscillospiraceae</taxon>
        <taxon>Flavonifractor</taxon>
    </lineage>
</organism>
<dbReference type="Pfam" id="PF09250">
    <property type="entry name" value="Prim-Pol"/>
    <property type="match status" value="1"/>
</dbReference>
<dbReference type="SMART" id="SM00942">
    <property type="entry name" value="PriCT_1"/>
    <property type="match status" value="1"/>
</dbReference>
<dbReference type="SUPFAM" id="SSF52540">
    <property type="entry name" value="P-loop containing nucleoside triphosphate hydrolases"/>
    <property type="match status" value="1"/>
</dbReference>
<sequence length="609" mass="67858">MSKEPFSFGPVAAEYAALGLPVFQLKIKGKEAAVMNWREVATTDPSAALKWWDGDTNRLFNIGVAMGHGIIAIDLDKPKADGEPDGEKSLMEYAAQHGGGIPPTWTFQTGRGGKQLLFRTDAPIGNFVGILPNVDVRGNGGYSMFPPSVHPNGNPYKWLDGLNPSAMPEGPADLPEFLLELLTKEESSGPAFELSDKISKGGRNDTLFRMAASLRAQEYTESEIFAMLKVVNEGRCDPPLPESELETICGSVGKYERGVERSKKVKVPELDVQSVMDLQKEELPPIRWVVVDMIPQGLTMLASPPKYGKSWWVLDLCLSVSAGDRFMNHRTEKTECLYLALEDSKNRLQDRINRLTYHAPAPYGFRYAILSKNLDNGLITQLEQFITKFPKTGLIVIDTLQKVRGEIKNRESAYSDDYRQMGQLKQFADQHSICILVVHHLKKGKGDGDVFERISGTNGIFGSVDTALVMQKANRTDKETTLHITGRDVVADDMVIEFNPDSCRWECKGSVDEVEERRLALEYENDPVVQTVKKLLADSETLAWSGTASELFKFCIEVTGKPPDKSPDSLGRKIKTTAKMLYLRDQILYYPPGKNGGACGRKHTFQKWR</sequence>
<dbReference type="RefSeq" id="WP_196059660.1">
    <property type="nucleotide sequence ID" value="NZ_JADMSX010000003.1"/>
</dbReference>
<feature type="domain" description="DNA primase/polymerase bifunctional N-terminal" evidence="2">
    <location>
        <begin position="12"/>
        <end position="178"/>
    </location>
</feature>
<dbReference type="CDD" id="cd04859">
    <property type="entry name" value="Prim_Pol"/>
    <property type="match status" value="1"/>
</dbReference>
<dbReference type="SUPFAM" id="SSF56747">
    <property type="entry name" value="Prim-pol domain"/>
    <property type="match status" value="1"/>
</dbReference>
<keyword evidence="3" id="KW-0547">Nucleotide-binding</keyword>
<evidence type="ECO:0000313" key="4">
    <source>
        <dbReference type="Proteomes" id="UP000095746"/>
    </source>
</evidence>
<dbReference type="Proteomes" id="UP000095746">
    <property type="component" value="Unassembled WGS sequence"/>
</dbReference>
<protein>
    <submittedName>
        <fullName evidence="3">Replicative DNA helicase</fullName>
    </submittedName>
</protein>
<keyword evidence="3" id="KW-0067">ATP-binding</keyword>
<accession>A0A174EMM7</accession>
<feature type="domain" description="Primase C-terminal 1" evidence="1">
    <location>
        <begin position="192"/>
        <end position="258"/>
    </location>
</feature>
<gene>
    <name evidence="3" type="ORF">ERS852411_01430</name>
</gene>
<dbReference type="InterPro" id="IPR015330">
    <property type="entry name" value="DNA_primase/pol_bifunc_N"/>
</dbReference>
<keyword evidence="3" id="KW-0378">Hydrolase</keyword>
<dbReference type="InterPro" id="IPR027417">
    <property type="entry name" value="P-loop_NTPase"/>
</dbReference>
<dbReference type="Gene3D" id="3.40.50.300">
    <property type="entry name" value="P-loop containing nucleotide triphosphate hydrolases"/>
    <property type="match status" value="1"/>
</dbReference>
<dbReference type="SMART" id="SM00943">
    <property type="entry name" value="Prim-Pol"/>
    <property type="match status" value="1"/>
</dbReference>
<dbReference type="InterPro" id="IPR014820">
    <property type="entry name" value="PriCT_1"/>
</dbReference>
<dbReference type="Pfam" id="PF13481">
    <property type="entry name" value="AAA_25"/>
    <property type="match status" value="1"/>
</dbReference>
<evidence type="ECO:0000313" key="3">
    <source>
        <dbReference type="EMBL" id="CUO37485.1"/>
    </source>
</evidence>
<evidence type="ECO:0000259" key="1">
    <source>
        <dbReference type="SMART" id="SM00942"/>
    </source>
</evidence>
<proteinExistence type="predicted"/>
<dbReference type="GO" id="GO:0004386">
    <property type="term" value="F:helicase activity"/>
    <property type="evidence" value="ECO:0007669"/>
    <property type="project" value="UniProtKB-KW"/>
</dbReference>